<accession>A0AAV4DZH1</accession>
<reference evidence="1 2" key="1">
    <citation type="journal article" date="2021" name="Elife">
        <title>Chloroplast acquisition without the gene transfer in kleptoplastic sea slugs, Plakobranchus ocellatus.</title>
        <authorList>
            <person name="Maeda T."/>
            <person name="Takahashi S."/>
            <person name="Yoshida T."/>
            <person name="Shimamura S."/>
            <person name="Takaki Y."/>
            <person name="Nagai Y."/>
            <person name="Toyoda A."/>
            <person name="Suzuki Y."/>
            <person name="Arimoto A."/>
            <person name="Ishii H."/>
            <person name="Satoh N."/>
            <person name="Nishiyama T."/>
            <person name="Hasebe M."/>
            <person name="Maruyama T."/>
            <person name="Minagawa J."/>
            <person name="Obokata J."/>
            <person name="Shigenobu S."/>
        </authorList>
    </citation>
    <scope>NUCLEOTIDE SEQUENCE [LARGE SCALE GENOMIC DNA]</scope>
</reference>
<organism evidence="1 2">
    <name type="scientific">Plakobranchus ocellatus</name>
    <dbReference type="NCBI Taxonomy" id="259542"/>
    <lineage>
        <taxon>Eukaryota</taxon>
        <taxon>Metazoa</taxon>
        <taxon>Spiralia</taxon>
        <taxon>Lophotrochozoa</taxon>
        <taxon>Mollusca</taxon>
        <taxon>Gastropoda</taxon>
        <taxon>Heterobranchia</taxon>
        <taxon>Euthyneura</taxon>
        <taxon>Panpulmonata</taxon>
        <taxon>Sacoglossa</taxon>
        <taxon>Placobranchoidea</taxon>
        <taxon>Plakobranchidae</taxon>
        <taxon>Plakobranchus</taxon>
    </lineage>
</organism>
<sequence>MHAAVALYKLCNWKGYHDLLSPDSFHAGKNRYVTKSKEAAKKSALVTFALNHIDLNDFLCDFESKTTQKKLADHIKNRIHPLLVENKRAVEKPGLDSTIRYR</sequence>
<name>A0AAV4DZH1_9GAST</name>
<dbReference type="AlphaFoldDB" id="A0AAV4DZH1"/>
<evidence type="ECO:0000313" key="1">
    <source>
        <dbReference type="EMBL" id="GFO49226.1"/>
    </source>
</evidence>
<dbReference type="EMBL" id="BLXT01008461">
    <property type="protein sequence ID" value="GFO49226.1"/>
    <property type="molecule type" value="Genomic_DNA"/>
</dbReference>
<protein>
    <submittedName>
        <fullName evidence="1">Uncharacterized protein</fullName>
    </submittedName>
</protein>
<evidence type="ECO:0000313" key="2">
    <source>
        <dbReference type="Proteomes" id="UP000735302"/>
    </source>
</evidence>
<proteinExistence type="predicted"/>
<dbReference type="Proteomes" id="UP000735302">
    <property type="component" value="Unassembled WGS sequence"/>
</dbReference>
<comment type="caution">
    <text evidence="1">The sequence shown here is derived from an EMBL/GenBank/DDBJ whole genome shotgun (WGS) entry which is preliminary data.</text>
</comment>
<gene>
    <name evidence="1" type="ORF">PoB_007573100</name>
</gene>
<keyword evidence="2" id="KW-1185">Reference proteome</keyword>